<dbReference type="OrthoDB" id="417891at2759"/>
<dbReference type="InterPro" id="IPR002347">
    <property type="entry name" value="SDR_fam"/>
</dbReference>
<dbReference type="CDD" id="cd05233">
    <property type="entry name" value="SDR_c"/>
    <property type="match status" value="1"/>
</dbReference>
<sequence>MENHGRVEIEPITLDDLRRETPPLYPRNYGDSQLHLNLKSVYLACHFVLSIMREQKDGRIVSVSSIAGLPYIGKPQVAYNATKAAIIHLLKSTCSSLCSR</sequence>
<dbReference type="VEuPathDB" id="FungiDB:A1O9_11293"/>
<name>A0A072PBE5_9EURO</name>
<dbReference type="HOGENOM" id="CLU_2306117_0_0_1"/>
<dbReference type="PRINTS" id="PR00081">
    <property type="entry name" value="GDHRDH"/>
</dbReference>
<dbReference type="InterPro" id="IPR036291">
    <property type="entry name" value="NAD(P)-bd_dom_sf"/>
</dbReference>
<evidence type="ECO:0000313" key="5">
    <source>
        <dbReference type="Proteomes" id="UP000027920"/>
    </source>
</evidence>
<dbReference type="GO" id="GO:0016616">
    <property type="term" value="F:oxidoreductase activity, acting on the CH-OH group of donors, NAD or NADP as acceptor"/>
    <property type="evidence" value="ECO:0007669"/>
    <property type="project" value="TreeGrafter"/>
</dbReference>
<dbReference type="AlphaFoldDB" id="A0A072PBE5"/>
<keyword evidence="5" id="KW-1185">Reference proteome</keyword>
<dbReference type="Gene3D" id="3.40.50.720">
    <property type="entry name" value="NAD(P)-binding Rossmann-like Domain"/>
    <property type="match status" value="1"/>
</dbReference>
<dbReference type="PANTHER" id="PTHR42760:SF115">
    <property type="entry name" value="3-OXOACYL-[ACYL-CARRIER-PROTEIN] REDUCTASE FABG"/>
    <property type="match status" value="1"/>
</dbReference>
<evidence type="ECO:0000256" key="1">
    <source>
        <dbReference type="ARBA" id="ARBA00006484"/>
    </source>
</evidence>
<dbReference type="PROSITE" id="PS00061">
    <property type="entry name" value="ADH_SHORT"/>
    <property type="match status" value="1"/>
</dbReference>
<reference evidence="4 5" key="1">
    <citation type="submission" date="2013-03" db="EMBL/GenBank/DDBJ databases">
        <title>The Genome Sequence of Exophiala aquamarina CBS 119918.</title>
        <authorList>
            <consortium name="The Broad Institute Genomics Platform"/>
            <person name="Cuomo C."/>
            <person name="de Hoog S."/>
            <person name="Gorbushina A."/>
            <person name="Walker B."/>
            <person name="Young S.K."/>
            <person name="Zeng Q."/>
            <person name="Gargeya S."/>
            <person name="Fitzgerald M."/>
            <person name="Haas B."/>
            <person name="Abouelleil A."/>
            <person name="Allen A.W."/>
            <person name="Alvarado L."/>
            <person name="Arachchi H.M."/>
            <person name="Berlin A.M."/>
            <person name="Chapman S.B."/>
            <person name="Gainer-Dewar J."/>
            <person name="Goldberg J."/>
            <person name="Griggs A."/>
            <person name="Gujja S."/>
            <person name="Hansen M."/>
            <person name="Howarth C."/>
            <person name="Imamovic A."/>
            <person name="Ireland A."/>
            <person name="Larimer J."/>
            <person name="McCowan C."/>
            <person name="Murphy C."/>
            <person name="Pearson M."/>
            <person name="Poon T.W."/>
            <person name="Priest M."/>
            <person name="Roberts A."/>
            <person name="Saif S."/>
            <person name="Shea T."/>
            <person name="Sisk P."/>
            <person name="Sykes S."/>
            <person name="Wortman J."/>
            <person name="Nusbaum C."/>
            <person name="Birren B."/>
        </authorList>
    </citation>
    <scope>NUCLEOTIDE SEQUENCE [LARGE SCALE GENOMIC DNA]</scope>
    <source>
        <strain evidence="4 5">CBS 119918</strain>
    </source>
</reference>
<dbReference type="RefSeq" id="XP_013255465.1">
    <property type="nucleotide sequence ID" value="XM_013400011.1"/>
</dbReference>
<comment type="caution">
    <text evidence="4">The sequence shown here is derived from an EMBL/GenBank/DDBJ whole genome shotgun (WGS) entry which is preliminary data.</text>
</comment>
<organism evidence="4 5">
    <name type="scientific">Exophiala aquamarina CBS 119918</name>
    <dbReference type="NCBI Taxonomy" id="1182545"/>
    <lineage>
        <taxon>Eukaryota</taxon>
        <taxon>Fungi</taxon>
        <taxon>Dikarya</taxon>
        <taxon>Ascomycota</taxon>
        <taxon>Pezizomycotina</taxon>
        <taxon>Eurotiomycetes</taxon>
        <taxon>Chaetothyriomycetidae</taxon>
        <taxon>Chaetothyriales</taxon>
        <taxon>Herpotrichiellaceae</taxon>
        <taxon>Exophiala</taxon>
    </lineage>
</organism>
<dbReference type="PANTHER" id="PTHR42760">
    <property type="entry name" value="SHORT-CHAIN DEHYDROGENASES/REDUCTASES FAMILY MEMBER"/>
    <property type="match status" value="1"/>
</dbReference>
<dbReference type="InterPro" id="IPR020904">
    <property type="entry name" value="Sc_DH/Rdtase_CS"/>
</dbReference>
<evidence type="ECO:0008006" key="6">
    <source>
        <dbReference type="Google" id="ProtNLM"/>
    </source>
</evidence>
<evidence type="ECO:0000313" key="4">
    <source>
        <dbReference type="EMBL" id="KEF52875.1"/>
    </source>
</evidence>
<keyword evidence="3" id="KW-0560">Oxidoreductase</keyword>
<evidence type="ECO:0000256" key="2">
    <source>
        <dbReference type="ARBA" id="ARBA00022857"/>
    </source>
</evidence>
<proteinExistence type="inferred from homology"/>
<gene>
    <name evidence="4" type="ORF">A1O9_11293</name>
</gene>
<dbReference type="GeneID" id="25286192"/>
<comment type="similarity">
    <text evidence="1">Belongs to the short-chain dehydrogenases/reductases (SDR) family.</text>
</comment>
<dbReference type="Pfam" id="PF00106">
    <property type="entry name" value="adh_short"/>
    <property type="match status" value="1"/>
</dbReference>
<dbReference type="Proteomes" id="UP000027920">
    <property type="component" value="Unassembled WGS sequence"/>
</dbReference>
<dbReference type="SUPFAM" id="SSF51735">
    <property type="entry name" value="NAD(P)-binding Rossmann-fold domains"/>
    <property type="match status" value="1"/>
</dbReference>
<evidence type="ECO:0000256" key="3">
    <source>
        <dbReference type="ARBA" id="ARBA00023002"/>
    </source>
</evidence>
<accession>A0A072PBE5</accession>
<dbReference type="EMBL" id="AMGV01000016">
    <property type="protein sequence ID" value="KEF52875.1"/>
    <property type="molecule type" value="Genomic_DNA"/>
</dbReference>
<keyword evidence="2" id="KW-0521">NADP</keyword>
<protein>
    <recommendedName>
        <fullName evidence="6">3-oxoacyl-[acyl-carrier protein] reductase</fullName>
    </recommendedName>
</protein>
<dbReference type="STRING" id="1182545.A0A072PBE5"/>